<accession>A0A821DU24</accession>
<dbReference type="Proteomes" id="UP000663851">
    <property type="component" value="Unassembled WGS sequence"/>
</dbReference>
<protein>
    <submittedName>
        <fullName evidence="1">Uncharacterized protein</fullName>
    </submittedName>
</protein>
<gene>
    <name evidence="1" type="ORF">HFQ381_LOCUS34534</name>
</gene>
<organism evidence="1 2">
    <name type="scientific">Rotaria socialis</name>
    <dbReference type="NCBI Taxonomy" id="392032"/>
    <lineage>
        <taxon>Eukaryota</taxon>
        <taxon>Metazoa</taxon>
        <taxon>Spiralia</taxon>
        <taxon>Gnathifera</taxon>
        <taxon>Rotifera</taxon>
        <taxon>Eurotatoria</taxon>
        <taxon>Bdelloidea</taxon>
        <taxon>Philodinida</taxon>
        <taxon>Philodinidae</taxon>
        <taxon>Rotaria</taxon>
    </lineage>
</organism>
<reference evidence="1" key="1">
    <citation type="submission" date="2021-02" db="EMBL/GenBank/DDBJ databases">
        <authorList>
            <person name="Nowell W R."/>
        </authorList>
    </citation>
    <scope>NUCLEOTIDE SEQUENCE</scope>
</reference>
<dbReference type="AlphaFoldDB" id="A0A821DU24"/>
<evidence type="ECO:0000313" key="2">
    <source>
        <dbReference type="Proteomes" id="UP000663851"/>
    </source>
</evidence>
<feature type="non-terminal residue" evidence="1">
    <location>
        <position position="1"/>
    </location>
</feature>
<dbReference type="InterPro" id="IPR023476">
    <property type="entry name" value="Pep_tRNA_hydro_II_dom_sf"/>
</dbReference>
<sequence>VDPGSSDAEGEYKLVLVVRNDLKMGHGKLKRKYDVL</sequence>
<dbReference type="SUPFAM" id="SSF102462">
    <property type="entry name" value="Peptidyl-tRNA hydrolase II"/>
    <property type="match status" value="1"/>
</dbReference>
<proteinExistence type="predicted"/>
<name>A0A821DU24_9BILA</name>
<dbReference type="EMBL" id="CAJOBO010016881">
    <property type="protein sequence ID" value="CAF4626388.1"/>
    <property type="molecule type" value="Genomic_DNA"/>
</dbReference>
<comment type="caution">
    <text evidence="1">The sequence shown here is derived from an EMBL/GenBank/DDBJ whole genome shotgun (WGS) entry which is preliminary data.</text>
</comment>
<evidence type="ECO:0000313" key="1">
    <source>
        <dbReference type="EMBL" id="CAF4626388.1"/>
    </source>
</evidence>